<protein>
    <submittedName>
        <fullName evidence="1">Uncharacterized protein</fullName>
    </submittedName>
</protein>
<evidence type="ECO:0000313" key="1">
    <source>
        <dbReference type="EMBL" id="HIY66005.1"/>
    </source>
</evidence>
<sequence length="191" mass="21447">MRFDDLFDDLESQLESELGAVRREVADEEERFRVGKLELRHRIRRAPGSIEAGLRDGYRIRLQPLAVGRDWLSGEVLEGAPSGTGAVVPFSSIAGLRLDEQSAYEAALPADDERFRLAERLSFGYVLRDFARRRTWVRVEAPQPVGGTIDRVGRDHFDVAAHDCGTIRARGNVTHIQIVPFAAVGWIRLQP</sequence>
<reference evidence="1" key="2">
    <citation type="submission" date="2021-04" db="EMBL/GenBank/DDBJ databases">
        <authorList>
            <person name="Gilroy R."/>
        </authorList>
    </citation>
    <scope>NUCLEOTIDE SEQUENCE</scope>
    <source>
        <strain evidence="1">ChiGjej1B1-98</strain>
    </source>
</reference>
<organism evidence="1 2">
    <name type="scientific">Candidatus Agrococcus pullicola</name>
    <dbReference type="NCBI Taxonomy" id="2838429"/>
    <lineage>
        <taxon>Bacteria</taxon>
        <taxon>Bacillati</taxon>
        <taxon>Actinomycetota</taxon>
        <taxon>Actinomycetes</taxon>
        <taxon>Micrococcales</taxon>
        <taxon>Microbacteriaceae</taxon>
        <taxon>Agrococcus</taxon>
    </lineage>
</organism>
<dbReference type="EMBL" id="DXDC01000204">
    <property type="protein sequence ID" value="HIY66005.1"/>
    <property type="molecule type" value="Genomic_DNA"/>
</dbReference>
<dbReference type="AlphaFoldDB" id="A0A9D2CA31"/>
<comment type="caution">
    <text evidence="1">The sequence shown here is derived from an EMBL/GenBank/DDBJ whole genome shotgun (WGS) entry which is preliminary data.</text>
</comment>
<reference evidence="1" key="1">
    <citation type="journal article" date="2021" name="PeerJ">
        <title>Extensive microbial diversity within the chicken gut microbiome revealed by metagenomics and culture.</title>
        <authorList>
            <person name="Gilroy R."/>
            <person name="Ravi A."/>
            <person name="Getino M."/>
            <person name="Pursley I."/>
            <person name="Horton D.L."/>
            <person name="Alikhan N.F."/>
            <person name="Baker D."/>
            <person name="Gharbi K."/>
            <person name="Hall N."/>
            <person name="Watson M."/>
            <person name="Adriaenssens E.M."/>
            <person name="Foster-Nyarko E."/>
            <person name="Jarju S."/>
            <person name="Secka A."/>
            <person name="Antonio M."/>
            <person name="Oren A."/>
            <person name="Chaudhuri R.R."/>
            <person name="La Ragione R."/>
            <person name="Hildebrand F."/>
            <person name="Pallen M.J."/>
        </authorList>
    </citation>
    <scope>NUCLEOTIDE SEQUENCE</scope>
    <source>
        <strain evidence="1">ChiGjej1B1-98</strain>
    </source>
</reference>
<dbReference type="Proteomes" id="UP000824005">
    <property type="component" value="Unassembled WGS sequence"/>
</dbReference>
<accession>A0A9D2CA31</accession>
<gene>
    <name evidence="1" type="ORF">H9830_06990</name>
</gene>
<name>A0A9D2CA31_9MICO</name>
<proteinExistence type="predicted"/>
<evidence type="ECO:0000313" key="2">
    <source>
        <dbReference type="Proteomes" id="UP000824005"/>
    </source>
</evidence>